<organism evidence="5 6">
    <name type="scientific">Halorubrum kocurii JCM 14978</name>
    <dbReference type="NCBI Taxonomy" id="1230456"/>
    <lineage>
        <taxon>Archaea</taxon>
        <taxon>Methanobacteriati</taxon>
        <taxon>Methanobacteriota</taxon>
        <taxon>Stenosarchaea group</taxon>
        <taxon>Halobacteria</taxon>
        <taxon>Halobacteriales</taxon>
        <taxon>Haloferacaceae</taxon>
        <taxon>Halorubrum</taxon>
    </lineage>
</organism>
<proteinExistence type="predicted"/>
<feature type="transmembrane region" description="Helical" evidence="2">
    <location>
        <begin position="33"/>
        <end position="50"/>
    </location>
</feature>
<evidence type="ECO:0000259" key="4">
    <source>
        <dbReference type="Pfam" id="PF26593"/>
    </source>
</evidence>
<feature type="domain" description="TraC-like" evidence="4">
    <location>
        <begin position="134"/>
        <end position="340"/>
    </location>
</feature>
<evidence type="ECO:0000256" key="1">
    <source>
        <dbReference type="SAM" id="MobiDB-lite"/>
    </source>
</evidence>
<dbReference type="AlphaFoldDB" id="M0NK09"/>
<keyword evidence="2" id="KW-0812">Transmembrane</keyword>
<keyword evidence="2" id="KW-1133">Transmembrane helix</keyword>
<reference evidence="5 6" key="1">
    <citation type="journal article" date="2014" name="PLoS Genet.">
        <title>Phylogenetically driven sequencing of extremely halophilic archaea reveals strategies for static and dynamic osmo-response.</title>
        <authorList>
            <person name="Becker E.A."/>
            <person name="Seitzer P.M."/>
            <person name="Tritt A."/>
            <person name="Larsen D."/>
            <person name="Krusor M."/>
            <person name="Yao A.I."/>
            <person name="Wu D."/>
            <person name="Madern D."/>
            <person name="Eisen J.A."/>
            <person name="Darling A.E."/>
            <person name="Facciotti M.T."/>
        </authorList>
    </citation>
    <scope>NUCLEOTIDE SEQUENCE [LARGE SCALE GENOMIC DNA]</scope>
    <source>
        <strain evidence="5 6">JCM 14978</strain>
    </source>
</reference>
<comment type="caution">
    <text evidence="5">The sequence shown here is derived from an EMBL/GenBank/DDBJ whole genome shotgun (WGS) entry which is preliminary data.</text>
</comment>
<dbReference type="STRING" id="1230456.C468_17004"/>
<feature type="compositionally biased region" description="Basic and acidic residues" evidence="1">
    <location>
        <begin position="352"/>
        <end position="364"/>
    </location>
</feature>
<evidence type="ECO:0000259" key="3">
    <source>
        <dbReference type="Pfam" id="PF26592"/>
    </source>
</evidence>
<dbReference type="Proteomes" id="UP000011546">
    <property type="component" value="Unassembled WGS sequence"/>
</dbReference>
<dbReference type="Pfam" id="PF26593">
    <property type="entry name" value="TraC-like"/>
    <property type="match status" value="1"/>
</dbReference>
<feature type="domain" description="PrgI-like" evidence="3">
    <location>
        <begin position="23"/>
        <end position="98"/>
    </location>
</feature>
<evidence type="ECO:0000256" key="2">
    <source>
        <dbReference type="SAM" id="Phobius"/>
    </source>
</evidence>
<dbReference type="Pfam" id="PF26592">
    <property type="entry name" value="PrgI_like"/>
    <property type="match status" value="1"/>
</dbReference>
<keyword evidence="6" id="KW-1185">Reference proteome</keyword>
<dbReference type="InterPro" id="IPR058597">
    <property type="entry name" value="PrgI-like_dom"/>
</dbReference>
<evidence type="ECO:0000313" key="5">
    <source>
        <dbReference type="EMBL" id="EMA56990.1"/>
    </source>
</evidence>
<feature type="transmembrane region" description="Helical" evidence="2">
    <location>
        <begin position="56"/>
        <end position="74"/>
    </location>
</feature>
<keyword evidence="2" id="KW-0472">Membrane</keyword>
<sequence length="364" mass="40050">MSTDSDTPATRRVMRSLDADRRLPLIGVYERDLYVLLSFPIAGLVTGAALGVEPLVFPLVCVGFAIGVAVVYAAPRQLPASTWLADLGRFYLRRPRVTLHEAVAAAATPDPDSETTVPQPFVVDEHTQELTALKRAWPGHGAIERTDGRMEAVIELTPGNMDFAMADDWAARQAVGEAFANQELTFPLTLYTTTDPYPAATLVDQLADRLADPAVSERESVRALIAAYRDQRPAELAETQQVRYFLTVSVAPFEVYERHPEERTPAERLTTLPVVGVLATPFVTRRDRLTDAELRGAQLTKLRERVRTVETEFVAKTSDCTARRLSTAESLGLATQFWDGTELDETPVADRAGVDHTERGGSDD</sequence>
<feature type="region of interest" description="Disordered" evidence="1">
    <location>
        <begin position="344"/>
        <end position="364"/>
    </location>
</feature>
<protein>
    <submittedName>
        <fullName evidence="5">Uncharacterized protein</fullName>
    </submittedName>
</protein>
<dbReference type="InterPro" id="IPR058596">
    <property type="entry name" value="TraC-like_dom"/>
</dbReference>
<gene>
    <name evidence="5" type="ORF">C468_17004</name>
</gene>
<dbReference type="EMBL" id="AOJH01000104">
    <property type="protein sequence ID" value="EMA56990.1"/>
    <property type="molecule type" value="Genomic_DNA"/>
</dbReference>
<dbReference type="PATRIC" id="fig|1230456.3.peg.3389"/>
<dbReference type="OrthoDB" id="299650at2157"/>
<evidence type="ECO:0000313" key="6">
    <source>
        <dbReference type="Proteomes" id="UP000011546"/>
    </source>
</evidence>
<accession>M0NK09</accession>
<name>M0NK09_9EURY</name>